<sequence length="117" mass="13657">MKKENKLVIKLLDWLAAKHSHMSFLYGFDVWANQHVIEVRSREGFQSEEYMNDRLDAIVEFISKFPYQGILFLSNDPYLKVEDPIYNTADKVRKVKPTRRSASPATFQQDSMKGLAK</sequence>
<dbReference type="EMBL" id="JAASQJ010000002">
    <property type="protein sequence ID" value="NIJ52857.1"/>
    <property type="molecule type" value="Genomic_DNA"/>
</dbReference>
<dbReference type="Proteomes" id="UP001179181">
    <property type="component" value="Unassembled WGS sequence"/>
</dbReference>
<gene>
    <name evidence="2" type="ORF">FHS68_002027</name>
</gene>
<protein>
    <submittedName>
        <fullName evidence="2">Uncharacterized protein</fullName>
    </submittedName>
</protein>
<feature type="region of interest" description="Disordered" evidence="1">
    <location>
        <begin position="96"/>
        <end position="117"/>
    </location>
</feature>
<accession>A0ABX0UIX3</accession>
<dbReference type="RefSeq" id="WP_167269580.1">
    <property type="nucleotide sequence ID" value="NZ_JAASQJ010000002.1"/>
</dbReference>
<feature type="compositionally biased region" description="Polar residues" evidence="1">
    <location>
        <begin position="100"/>
        <end position="111"/>
    </location>
</feature>
<comment type="caution">
    <text evidence="2">The sequence shown here is derived from an EMBL/GenBank/DDBJ whole genome shotgun (WGS) entry which is preliminary data.</text>
</comment>
<evidence type="ECO:0000313" key="3">
    <source>
        <dbReference type="Proteomes" id="UP001179181"/>
    </source>
</evidence>
<evidence type="ECO:0000256" key="1">
    <source>
        <dbReference type="SAM" id="MobiDB-lite"/>
    </source>
</evidence>
<reference evidence="2 3" key="1">
    <citation type="submission" date="2020-03" db="EMBL/GenBank/DDBJ databases">
        <title>Genomic Encyclopedia of Type Strains, Phase IV (KMG-IV): sequencing the most valuable type-strain genomes for metagenomic binning, comparative biology and taxonomic classification.</title>
        <authorList>
            <person name="Goeker M."/>
        </authorList>
    </citation>
    <scope>NUCLEOTIDE SEQUENCE [LARGE SCALE GENOMIC DNA]</scope>
    <source>
        <strain evidence="2 3">DSM 102865</strain>
    </source>
</reference>
<proteinExistence type="predicted"/>
<keyword evidence="3" id="KW-1185">Reference proteome</keyword>
<name>A0ABX0UIX3_9BACT</name>
<organism evidence="2 3">
    <name type="scientific">Dyadobacter arcticus</name>
    <dbReference type="NCBI Taxonomy" id="1078754"/>
    <lineage>
        <taxon>Bacteria</taxon>
        <taxon>Pseudomonadati</taxon>
        <taxon>Bacteroidota</taxon>
        <taxon>Cytophagia</taxon>
        <taxon>Cytophagales</taxon>
        <taxon>Spirosomataceae</taxon>
        <taxon>Dyadobacter</taxon>
    </lineage>
</organism>
<evidence type="ECO:0000313" key="2">
    <source>
        <dbReference type="EMBL" id="NIJ52857.1"/>
    </source>
</evidence>